<dbReference type="AlphaFoldDB" id="A0A9P7EXG1"/>
<dbReference type="RefSeq" id="XP_041287538.1">
    <property type="nucleotide sequence ID" value="XM_041434232.1"/>
</dbReference>
<gene>
    <name evidence="1" type="ORF">F5147DRAFT_657179</name>
</gene>
<evidence type="ECO:0000313" key="2">
    <source>
        <dbReference type="Proteomes" id="UP000823399"/>
    </source>
</evidence>
<keyword evidence="2" id="KW-1185">Reference proteome</keyword>
<sequence>MVHIPPPPGHLHTLHTDPSGSPAISIHQTIKKGSVIQLYMVDTGPHPATATCLLPYAVHGLQSSKPYQLHILKVSWSQHIKGVYDERESYKESRMTNDLSVLNETLLQTNVHLSVLNETEMYLCYWYWSYRCEPTSYVACLRPFWHALGPISPYCSDPLDSLNSDLSVSLSSTYDVLVYTLDLRRLIVSVSCILPPANYKHTQYTTY</sequence>
<dbReference type="EMBL" id="JABBWM010000079">
    <property type="protein sequence ID" value="KAG2094418.1"/>
    <property type="molecule type" value="Genomic_DNA"/>
</dbReference>
<comment type="caution">
    <text evidence="1">The sequence shown here is derived from an EMBL/GenBank/DDBJ whole genome shotgun (WGS) entry which is preliminary data.</text>
</comment>
<name>A0A9P7EXG1_9AGAM</name>
<organism evidence="1 2">
    <name type="scientific">Suillus discolor</name>
    <dbReference type="NCBI Taxonomy" id="1912936"/>
    <lineage>
        <taxon>Eukaryota</taxon>
        <taxon>Fungi</taxon>
        <taxon>Dikarya</taxon>
        <taxon>Basidiomycota</taxon>
        <taxon>Agaricomycotina</taxon>
        <taxon>Agaricomycetes</taxon>
        <taxon>Agaricomycetidae</taxon>
        <taxon>Boletales</taxon>
        <taxon>Suillineae</taxon>
        <taxon>Suillaceae</taxon>
        <taxon>Suillus</taxon>
    </lineage>
</organism>
<accession>A0A9P7EXG1</accession>
<proteinExistence type="predicted"/>
<dbReference type="Proteomes" id="UP000823399">
    <property type="component" value="Unassembled WGS sequence"/>
</dbReference>
<evidence type="ECO:0000313" key="1">
    <source>
        <dbReference type="EMBL" id="KAG2094418.1"/>
    </source>
</evidence>
<dbReference type="GeneID" id="64696491"/>
<protein>
    <submittedName>
        <fullName evidence="1">Uncharacterized protein</fullName>
    </submittedName>
</protein>
<reference evidence="1" key="1">
    <citation type="journal article" date="2020" name="New Phytol.">
        <title>Comparative genomics reveals dynamic genome evolution in host specialist ectomycorrhizal fungi.</title>
        <authorList>
            <person name="Lofgren L.A."/>
            <person name="Nguyen N.H."/>
            <person name="Vilgalys R."/>
            <person name="Ruytinx J."/>
            <person name="Liao H.L."/>
            <person name="Branco S."/>
            <person name="Kuo A."/>
            <person name="LaButti K."/>
            <person name="Lipzen A."/>
            <person name="Andreopoulos W."/>
            <person name="Pangilinan J."/>
            <person name="Riley R."/>
            <person name="Hundley H."/>
            <person name="Na H."/>
            <person name="Barry K."/>
            <person name="Grigoriev I.V."/>
            <person name="Stajich J.E."/>
            <person name="Kennedy P.G."/>
        </authorList>
    </citation>
    <scope>NUCLEOTIDE SEQUENCE</scope>
    <source>
        <strain evidence="1">FC423</strain>
    </source>
</reference>